<keyword evidence="1" id="KW-0472">Membrane</keyword>
<feature type="transmembrane region" description="Helical" evidence="1">
    <location>
        <begin position="6"/>
        <end position="24"/>
    </location>
</feature>
<gene>
    <name evidence="2" type="ORF">DXT99_25830</name>
</gene>
<feature type="transmembrane region" description="Helical" evidence="1">
    <location>
        <begin position="36"/>
        <end position="57"/>
    </location>
</feature>
<proteinExistence type="predicted"/>
<evidence type="ECO:0000313" key="3">
    <source>
        <dbReference type="Proteomes" id="UP000256708"/>
    </source>
</evidence>
<name>A0A3D8L081_9BACT</name>
<evidence type="ECO:0000313" key="2">
    <source>
        <dbReference type="EMBL" id="RDV10731.1"/>
    </source>
</evidence>
<keyword evidence="3" id="KW-1185">Reference proteome</keyword>
<reference evidence="3" key="1">
    <citation type="submission" date="2018-08" db="EMBL/GenBank/DDBJ databases">
        <authorList>
            <person name="Liu Z.-W."/>
            <person name="Du Z.-J."/>
        </authorList>
    </citation>
    <scope>NUCLEOTIDE SEQUENCE [LARGE SCALE GENOMIC DNA]</scope>
    <source>
        <strain evidence="3">H4X</strain>
    </source>
</reference>
<dbReference type="EMBL" id="QRGR01000052">
    <property type="protein sequence ID" value="RDV10731.1"/>
    <property type="molecule type" value="Genomic_DNA"/>
</dbReference>
<keyword evidence="1" id="KW-0812">Transmembrane</keyword>
<dbReference type="AlphaFoldDB" id="A0A3D8L081"/>
<evidence type="ECO:0000256" key="1">
    <source>
        <dbReference type="SAM" id="Phobius"/>
    </source>
</evidence>
<dbReference type="Proteomes" id="UP000256708">
    <property type="component" value="Unassembled WGS sequence"/>
</dbReference>
<protein>
    <submittedName>
        <fullName evidence="2">Uncharacterized protein</fullName>
    </submittedName>
</protein>
<comment type="caution">
    <text evidence="2">The sequence shown here is derived from an EMBL/GenBank/DDBJ whole genome shotgun (WGS) entry which is preliminary data.</text>
</comment>
<accession>A0A3D8L081</accession>
<organism evidence="2 3">
    <name type="scientific">Pontibacter diazotrophicus</name>
    <dbReference type="NCBI Taxonomy" id="1400979"/>
    <lineage>
        <taxon>Bacteria</taxon>
        <taxon>Pseudomonadati</taxon>
        <taxon>Bacteroidota</taxon>
        <taxon>Cytophagia</taxon>
        <taxon>Cytophagales</taxon>
        <taxon>Hymenobacteraceae</taxon>
        <taxon>Pontibacter</taxon>
    </lineage>
</organism>
<keyword evidence="1" id="KW-1133">Transmembrane helix</keyword>
<sequence>MDWYSFLWGIVFVLAGIIMILMRYEGSSKDDSWLDIGNARLISGGIFGIVMGLYFIITSL</sequence>